<keyword evidence="1" id="KW-0863">Zinc-finger</keyword>
<dbReference type="InterPro" id="IPR001841">
    <property type="entry name" value="Znf_RING"/>
</dbReference>
<dbReference type="RefSeq" id="XP_007409033.1">
    <property type="nucleotide sequence ID" value="XM_007408971.1"/>
</dbReference>
<dbReference type="CDD" id="cd16448">
    <property type="entry name" value="RING-H2"/>
    <property type="match status" value="1"/>
</dbReference>
<keyword evidence="1" id="KW-0862">Zinc</keyword>
<accession>F4RJ73</accession>
<evidence type="ECO:0000313" key="3">
    <source>
        <dbReference type="EMBL" id="EGG07701.1"/>
    </source>
</evidence>
<sequence>MRTLLSGCSRHLEEQATRPWDKELAYMILHKYEKIYPAGRDFVRFMKSQNGCFKKAYESKELPHIIHHFLKRTYLGPFQNPLEVFLKEKSMNMYSIKHLIKSIIGIKHQYHRWETIGSEQLANQEDSVIRLLQHISTLIDGAKSYLEGLVDHSSDSQMWTFKMPELSPTGQPCVICQQDMHQEDDLVNLHSEVDHKIHMDCWQRLLKKNGTKFPKCPICREKIVLSSS</sequence>
<dbReference type="KEGG" id="mlr:MELLADRAFT_62499"/>
<dbReference type="PROSITE" id="PS50089">
    <property type="entry name" value="ZF_RING_2"/>
    <property type="match status" value="1"/>
</dbReference>
<dbReference type="Pfam" id="PF13639">
    <property type="entry name" value="zf-RING_2"/>
    <property type="match status" value="1"/>
</dbReference>
<keyword evidence="4" id="KW-1185">Reference proteome</keyword>
<dbReference type="GeneID" id="18929918"/>
<dbReference type="EMBL" id="GL883103">
    <property type="protein sequence ID" value="EGG07701.1"/>
    <property type="molecule type" value="Genomic_DNA"/>
</dbReference>
<reference evidence="4" key="1">
    <citation type="journal article" date="2011" name="Proc. Natl. Acad. Sci. U.S.A.">
        <title>Obligate biotrophy features unraveled by the genomic analysis of rust fungi.</title>
        <authorList>
            <person name="Duplessis S."/>
            <person name="Cuomo C.A."/>
            <person name="Lin Y.-C."/>
            <person name="Aerts A."/>
            <person name="Tisserant E."/>
            <person name="Veneault-Fourrey C."/>
            <person name="Joly D.L."/>
            <person name="Hacquard S."/>
            <person name="Amselem J."/>
            <person name="Cantarel B.L."/>
            <person name="Chiu R."/>
            <person name="Coutinho P.M."/>
            <person name="Feau N."/>
            <person name="Field M."/>
            <person name="Frey P."/>
            <person name="Gelhaye E."/>
            <person name="Goldberg J."/>
            <person name="Grabherr M.G."/>
            <person name="Kodira C.D."/>
            <person name="Kohler A."/>
            <person name="Kuees U."/>
            <person name="Lindquist E.A."/>
            <person name="Lucas S.M."/>
            <person name="Mago R."/>
            <person name="Mauceli E."/>
            <person name="Morin E."/>
            <person name="Murat C."/>
            <person name="Pangilinan J.L."/>
            <person name="Park R."/>
            <person name="Pearson M."/>
            <person name="Quesneville H."/>
            <person name="Rouhier N."/>
            <person name="Sakthikumar S."/>
            <person name="Salamov A.A."/>
            <person name="Schmutz J."/>
            <person name="Selles B."/>
            <person name="Shapiro H."/>
            <person name="Tanguay P."/>
            <person name="Tuskan G.A."/>
            <person name="Henrissat B."/>
            <person name="Van de Peer Y."/>
            <person name="Rouze P."/>
            <person name="Ellis J.G."/>
            <person name="Dodds P.N."/>
            <person name="Schein J.E."/>
            <person name="Zhong S."/>
            <person name="Hamelin R.C."/>
            <person name="Grigoriev I.V."/>
            <person name="Szabo L.J."/>
            <person name="Martin F."/>
        </authorList>
    </citation>
    <scope>NUCLEOTIDE SEQUENCE [LARGE SCALE GENOMIC DNA]</scope>
    <source>
        <strain evidence="4">98AG31 / pathotype 3-4-7</strain>
    </source>
</reference>
<dbReference type="VEuPathDB" id="FungiDB:MELLADRAFT_62499"/>
<evidence type="ECO:0000259" key="2">
    <source>
        <dbReference type="PROSITE" id="PS50089"/>
    </source>
</evidence>
<dbReference type="AlphaFoldDB" id="F4RJ73"/>
<dbReference type="Proteomes" id="UP000001072">
    <property type="component" value="Unassembled WGS sequence"/>
</dbReference>
<dbReference type="SUPFAM" id="SSF57850">
    <property type="entry name" value="RING/U-box"/>
    <property type="match status" value="1"/>
</dbReference>
<dbReference type="Gene3D" id="3.30.40.10">
    <property type="entry name" value="Zinc/RING finger domain, C3HC4 (zinc finger)"/>
    <property type="match status" value="1"/>
</dbReference>
<feature type="domain" description="RING-type" evidence="2">
    <location>
        <begin position="173"/>
        <end position="220"/>
    </location>
</feature>
<dbReference type="OrthoDB" id="8062037at2759"/>
<name>F4RJ73_MELLP</name>
<proteinExistence type="predicted"/>
<dbReference type="HOGENOM" id="CLU_1215011_0_0_1"/>
<evidence type="ECO:0000313" key="4">
    <source>
        <dbReference type="Proteomes" id="UP000001072"/>
    </source>
</evidence>
<dbReference type="InterPro" id="IPR013083">
    <property type="entry name" value="Znf_RING/FYVE/PHD"/>
</dbReference>
<organism evidence="4">
    <name type="scientific">Melampsora larici-populina (strain 98AG31 / pathotype 3-4-7)</name>
    <name type="common">Poplar leaf rust fungus</name>
    <dbReference type="NCBI Taxonomy" id="747676"/>
    <lineage>
        <taxon>Eukaryota</taxon>
        <taxon>Fungi</taxon>
        <taxon>Dikarya</taxon>
        <taxon>Basidiomycota</taxon>
        <taxon>Pucciniomycotina</taxon>
        <taxon>Pucciniomycetes</taxon>
        <taxon>Pucciniales</taxon>
        <taxon>Melampsoraceae</taxon>
        <taxon>Melampsora</taxon>
    </lineage>
</organism>
<evidence type="ECO:0000256" key="1">
    <source>
        <dbReference type="PROSITE-ProRule" id="PRU00175"/>
    </source>
</evidence>
<protein>
    <recommendedName>
        <fullName evidence="2">RING-type domain-containing protein</fullName>
    </recommendedName>
</protein>
<keyword evidence="1" id="KW-0479">Metal-binding</keyword>
<gene>
    <name evidence="3" type="ORF">MELLADRAFT_62499</name>
</gene>
<dbReference type="GO" id="GO:0008270">
    <property type="term" value="F:zinc ion binding"/>
    <property type="evidence" value="ECO:0007669"/>
    <property type="project" value="UniProtKB-KW"/>
</dbReference>
<dbReference type="InParanoid" id="F4RJ73"/>